<evidence type="ECO:0000313" key="3">
    <source>
        <dbReference type="Proteomes" id="UP000625316"/>
    </source>
</evidence>
<sequence length="156" mass="15938">MFEKRRYRPLLCSGFFLGSIIFCTAPVLAVPNITASAAPGATALPLGDSGGSPVIQKAADVQVSTVDPNGLTLSILPGSLTKTDGAPIALQFLAVANGAAIPNASAFVTDSSSTYTFATSGAGTDNLDLYIKYTPAALQDPGNYNLTIQLSVADNP</sequence>
<keyword evidence="3" id="KW-1185">Reference proteome</keyword>
<dbReference type="AlphaFoldDB" id="A0A928VJK8"/>
<proteinExistence type="predicted"/>
<evidence type="ECO:0000313" key="2">
    <source>
        <dbReference type="EMBL" id="MBE9029818.1"/>
    </source>
</evidence>
<feature type="signal peptide" evidence="1">
    <location>
        <begin position="1"/>
        <end position="29"/>
    </location>
</feature>
<dbReference type="EMBL" id="JADEXQ010000022">
    <property type="protein sequence ID" value="MBE9029818.1"/>
    <property type="molecule type" value="Genomic_DNA"/>
</dbReference>
<keyword evidence="1" id="KW-0732">Signal</keyword>
<gene>
    <name evidence="2" type="ORF">IQ266_08765</name>
</gene>
<name>A0A928VJK8_9CYAN</name>
<accession>A0A928VJK8</accession>
<evidence type="ECO:0000256" key="1">
    <source>
        <dbReference type="SAM" id="SignalP"/>
    </source>
</evidence>
<dbReference type="Proteomes" id="UP000625316">
    <property type="component" value="Unassembled WGS sequence"/>
</dbReference>
<comment type="caution">
    <text evidence="2">The sequence shown here is derived from an EMBL/GenBank/DDBJ whole genome shotgun (WGS) entry which is preliminary data.</text>
</comment>
<protein>
    <submittedName>
        <fullName evidence="2">Uncharacterized protein</fullName>
    </submittedName>
</protein>
<dbReference type="RefSeq" id="WP_264324635.1">
    <property type="nucleotide sequence ID" value="NZ_JADEXQ010000022.1"/>
</dbReference>
<feature type="chain" id="PRO_5037506138" evidence="1">
    <location>
        <begin position="30"/>
        <end position="156"/>
    </location>
</feature>
<reference evidence="2" key="1">
    <citation type="submission" date="2020-10" db="EMBL/GenBank/DDBJ databases">
        <authorList>
            <person name="Castelo-Branco R."/>
            <person name="Eusebio N."/>
            <person name="Adriana R."/>
            <person name="Vieira A."/>
            <person name="Brugerolle De Fraissinette N."/>
            <person name="Rezende De Castro R."/>
            <person name="Schneider M.P."/>
            <person name="Vasconcelos V."/>
            <person name="Leao P.N."/>
        </authorList>
    </citation>
    <scope>NUCLEOTIDE SEQUENCE</scope>
    <source>
        <strain evidence="2">LEGE 11480</strain>
    </source>
</reference>
<organism evidence="2 3">
    <name type="scientific">Romeriopsis navalis LEGE 11480</name>
    <dbReference type="NCBI Taxonomy" id="2777977"/>
    <lineage>
        <taxon>Bacteria</taxon>
        <taxon>Bacillati</taxon>
        <taxon>Cyanobacteriota</taxon>
        <taxon>Cyanophyceae</taxon>
        <taxon>Leptolyngbyales</taxon>
        <taxon>Leptolyngbyaceae</taxon>
        <taxon>Romeriopsis</taxon>
        <taxon>Romeriopsis navalis</taxon>
    </lineage>
</organism>